<evidence type="ECO:0000256" key="2">
    <source>
        <dbReference type="ARBA" id="ARBA00022741"/>
    </source>
</evidence>
<dbReference type="Gene3D" id="1.10.533.10">
    <property type="entry name" value="Death Domain, Fas"/>
    <property type="match status" value="1"/>
</dbReference>
<dbReference type="PROSITE" id="PS50017">
    <property type="entry name" value="DEATH_DOMAIN"/>
    <property type="match status" value="1"/>
</dbReference>
<dbReference type="KEGG" id="aplc:110988642"/>
<feature type="compositionally biased region" description="Polar residues" evidence="5">
    <location>
        <begin position="366"/>
        <end position="377"/>
    </location>
</feature>
<keyword evidence="4" id="KW-0067">ATP-binding</keyword>
<proteinExistence type="predicted"/>
<evidence type="ECO:0000259" key="7">
    <source>
        <dbReference type="PROSITE" id="PS50017"/>
    </source>
</evidence>
<keyword evidence="3" id="KW-0418">Kinase</keyword>
<feature type="compositionally biased region" description="Low complexity" evidence="5">
    <location>
        <begin position="301"/>
        <end position="312"/>
    </location>
</feature>
<feature type="domain" description="Protein kinase" evidence="6">
    <location>
        <begin position="1"/>
        <end position="281"/>
    </location>
</feature>
<dbReference type="RefSeq" id="XP_022108065.1">
    <property type="nucleotide sequence ID" value="XM_022252373.1"/>
</dbReference>
<dbReference type="GO" id="GO:0005524">
    <property type="term" value="F:ATP binding"/>
    <property type="evidence" value="ECO:0007669"/>
    <property type="project" value="UniProtKB-KW"/>
</dbReference>
<dbReference type="InterPro" id="IPR011029">
    <property type="entry name" value="DEATH-like_dom_sf"/>
</dbReference>
<keyword evidence="1" id="KW-0808">Transferase</keyword>
<dbReference type="PANTHER" id="PTHR44329">
    <property type="entry name" value="SERINE/THREONINE-PROTEIN KINASE TNNI3K-RELATED"/>
    <property type="match status" value="1"/>
</dbReference>
<dbReference type="PROSITE" id="PS50011">
    <property type="entry name" value="PROTEIN_KINASE_DOM"/>
    <property type="match status" value="1"/>
</dbReference>
<sequence>MEGASYVNIDRKDISVGPVISSGACRNKVCRATWTLASSEKTVAVKVCNNFHEDEVLILAKLKHANVIEFFGVVKPASAIDSYMIVTEYAEQGSLYDVIRQHRDNWPEYRQNRWMRWAQDGAKALEYIHQKGYQHGDVKSPNYLVTHDDTLKICDFGISRKWDFTISTVTNRGSYPWMAPEVFGNVADDSKSERKPCKVTTKSDVFSYGVVIWEMISGKAPYPDKVGFHIYKAVVERNERLQIPCDFPEHQQISDLLSKCWQANYKERPSMQKILRDLADIENGQRKTVGTSDNVPDAVAGPQTTPGVQQQTDAMQHFMSQEEPKEKRQKRMEETEGTNAATGGIPTTTAAAAAQLQPLPQLPQTRMPTHRTQPNDSGGDKNSNENPTGTLDDRSLYGISRYIAPRDLLPLSLQLGLSSAEFSQVEADHPQDFVRQTFSILVMWRNNLPHDVNQKEAFCVALEKVGRKDLAMQLANRSFELI</sequence>
<dbReference type="InterPro" id="IPR000488">
    <property type="entry name" value="Death_dom"/>
</dbReference>
<evidence type="ECO:0000256" key="5">
    <source>
        <dbReference type="SAM" id="MobiDB-lite"/>
    </source>
</evidence>
<dbReference type="GO" id="GO:0004674">
    <property type="term" value="F:protein serine/threonine kinase activity"/>
    <property type="evidence" value="ECO:0007669"/>
    <property type="project" value="TreeGrafter"/>
</dbReference>
<keyword evidence="2" id="KW-0547">Nucleotide-binding</keyword>
<dbReference type="InterPro" id="IPR008271">
    <property type="entry name" value="Ser/Thr_kinase_AS"/>
</dbReference>
<dbReference type="SMART" id="SM00220">
    <property type="entry name" value="S_TKc"/>
    <property type="match status" value="1"/>
</dbReference>
<evidence type="ECO:0000313" key="10">
    <source>
        <dbReference type="RefSeq" id="XP_022108065.1"/>
    </source>
</evidence>
<dbReference type="AlphaFoldDB" id="A0A8B7ZRP1"/>
<name>A0A8B7ZRP1_ACAPL</name>
<dbReference type="PROSITE" id="PS00108">
    <property type="entry name" value="PROTEIN_KINASE_ST"/>
    <property type="match status" value="1"/>
</dbReference>
<dbReference type="OrthoDB" id="10013149at2759"/>
<reference evidence="9 10" key="1">
    <citation type="submission" date="2025-04" db="UniProtKB">
        <authorList>
            <consortium name="RefSeq"/>
        </authorList>
    </citation>
    <scope>IDENTIFICATION</scope>
</reference>
<dbReference type="InterPro" id="IPR001245">
    <property type="entry name" value="Ser-Thr/Tyr_kinase_cat_dom"/>
</dbReference>
<feature type="region of interest" description="Disordered" evidence="5">
    <location>
        <begin position="359"/>
        <end position="393"/>
    </location>
</feature>
<dbReference type="PANTHER" id="PTHR44329:SF288">
    <property type="entry name" value="MITOGEN-ACTIVATED PROTEIN KINASE KINASE KINASE 20"/>
    <property type="match status" value="1"/>
</dbReference>
<evidence type="ECO:0000256" key="1">
    <source>
        <dbReference type="ARBA" id="ARBA00022679"/>
    </source>
</evidence>
<evidence type="ECO:0000256" key="3">
    <source>
        <dbReference type="ARBA" id="ARBA00022777"/>
    </source>
</evidence>
<accession>A0A8B7ZRP1</accession>
<dbReference type="InterPro" id="IPR000719">
    <property type="entry name" value="Prot_kinase_dom"/>
</dbReference>
<dbReference type="SUPFAM" id="SSF56112">
    <property type="entry name" value="Protein kinase-like (PK-like)"/>
    <property type="match status" value="1"/>
</dbReference>
<dbReference type="GO" id="GO:0009893">
    <property type="term" value="P:positive regulation of metabolic process"/>
    <property type="evidence" value="ECO:0007669"/>
    <property type="project" value="UniProtKB-ARBA"/>
</dbReference>
<feature type="compositionally biased region" description="Basic and acidic residues" evidence="5">
    <location>
        <begin position="320"/>
        <end position="334"/>
    </location>
</feature>
<gene>
    <name evidence="9 10" type="primary">LOC110988642</name>
</gene>
<feature type="region of interest" description="Disordered" evidence="5">
    <location>
        <begin position="285"/>
        <end position="345"/>
    </location>
</feature>
<evidence type="ECO:0000313" key="8">
    <source>
        <dbReference type="Proteomes" id="UP000694845"/>
    </source>
</evidence>
<dbReference type="SUPFAM" id="SSF47986">
    <property type="entry name" value="DEATH domain"/>
    <property type="match status" value="1"/>
</dbReference>
<dbReference type="RefSeq" id="XP_022108064.1">
    <property type="nucleotide sequence ID" value="XM_022252372.1"/>
</dbReference>
<dbReference type="GO" id="GO:0007165">
    <property type="term" value="P:signal transduction"/>
    <property type="evidence" value="ECO:0007669"/>
    <property type="project" value="InterPro"/>
</dbReference>
<dbReference type="GO" id="GO:0031349">
    <property type="term" value="P:positive regulation of defense response"/>
    <property type="evidence" value="ECO:0007669"/>
    <property type="project" value="UniProtKB-ARBA"/>
</dbReference>
<protein>
    <submittedName>
        <fullName evidence="9 10">Mitogen-activated protein kinase kinase kinase 20-like isoform X1</fullName>
    </submittedName>
</protein>
<dbReference type="GO" id="GO:1902533">
    <property type="term" value="P:positive regulation of intracellular signal transduction"/>
    <property type="evidence" value="ECO:0007669"/>
    <property type="project" value="UniProtKB-ARBA"/>
</dbReference>
<dbReference type="InterPro" id="IPR011009">
    <property type="entry name" value="Kinase-like_dom_sf"/>
</dbReference>
<keyword evidence="8" id="KW-1185">Reference proteome</keyword>
<dbReference type="Pfam" id="PF07714">
    <property type="entry name" value="PK_Tyr_Ser-Thr"/>
    <property type="match status" value="1"/>
</dbReference>
<dbReference type="Gene3D" id="3.30.200.20">
    <property type="entry name" value="Phosphorylase Kinase, domain 1"/>
    <property type="match status" value="1"/>
</dbReference>
<evidence type="ECO:0000259" key="6">
    <source>
        <dbReference type="PROSITE" id="PS50011"/>
    </source>
</evidence>
<dbReference type="GeneID" id="110988642"/>
<dbReference type="CDD" id="cd01670">
    <property type="entry name" value="Death"/>
    <property type="match status" value="1"/>
</dbReference>
<feature type="domain" description="Death" evidence="7">
    <location>
        <begin position="411"/>
        <end position="478"/>
    </location>
</feature>
<dbReference type="InterPro" id="IPR051681">
    <property type="entry name" value="Ser/Thr_Kinases-Pseudokinases"/>
</dbReference>
<evidence type="ECO:0000313" key="9">
    <source>
        <dbReference type="RefSeq" id="XP_022108064.1"/>
    </source>
</evidence>
<organism evidence="8 9">
    <name type="scientific">Acanthaster planci</name>
    <name type="common">Crown-of-thorns starfish</name>
    <dbReference type="NCBI Taxonomy" id="133434"/>
    <lineage>
        <taxon>Eukaryota</taxon>
        <taxon>Metazoa</taxon>
        <taxon>Echinodermata</taxon>
        <taxon>Eleutherozoa</taxon>
        <taxon>Asterozoa</taxon>
        <taxon>Asteroidea</taxon>
        <taxon>Valvatacea</taxon>
        <taxon>Valvatida</taxon>
        <taxon>Acanthasteridae</taxon>
        <taxon>Acanthaster</taxon>
    </lineage>
</organism>
<evidence type="ECO:0000256" key="4">
    <source>
        <dbReference type="ARBA" id="ARBA00022840"/>
    </source>
</evidence>
<dbReference type="Proteomes" id="UP000694845">
    <property type="component" value="Unplaced"/>
</dbReference>
<dbReference type="Gene3D" id="1.10.510.10">
    <property type="entry name" value="Transferase(Phosphotransferase) domain 1"/>
    <property type="match status" value="1"/>
</dbReference>